<evidence type="ECO:0000313" key="22">
    <source>
        <dbReference type="RefSeq" id="XP_023570944.1"/>
    </source>
</evidence>
<comment type="subunit">
    <text evidence="13">Interacts with ABCB9; this interaction strongly stabilizes ABCB9 and protects ABCB9 against lysosomal degradation. Interacts with FURIN. Interacts with TMEM175; inhibiting the proton channel activity of TMEM175.</text>
</comment>
<dbReference type="GO" id="GO:0005765">
    <property type="term" value="C:lysosomal membrane"/>
    <property type="evidence" value="ECO:0007669"/>
    <property type="project" value="UniProtKB-SubCell"/>
</dbReference>
<dbReference type="CDD" id="cd12087">
    <property type="entry name" value="TM_EGFR-like"/>
    <property type="match status" value="1"/>
</dbReference>
<dbReference type="PROSITE" id="PS51407">
    <property type="entry name" value="LAMP_3"/>
    <property type="match status" value="1"/>
</dbReference>
<dbReference type="InterPro" id="IPR002000">
    <property type="entry name" value="Lysosome-assoc_membr_glycop"/>
</dbReference>
<evidence type="ECO:0000256" key="1">
    <source>
        <dbReference type="ARBA" id="ARBA00004251"/>
    </source>
</evidence>
<keyword evidence="6 18" id="KW-1133">Transmembrane helix</keyword>
<evidence type="ECO:0000256" key="8">
    <source>
        <dbReference type="ARBA" id="ARBA00023157"/>
    </source>
</evidence>
<dbReference type="PROSITE" id="PS00310">
    <property type="entry name" value="LAMP_1"/>
    <property type="match status" value="1"/>
</dbReference>
<dbReference type="GeneID" id="101564581"/>
<evidence type="ECO:0000256" key="13">
    <source>
        <dbReference type="ARBA" id="ARBA00065516"/>
    </source>
</evidence>
<evidence type="ECO:0000256" key="18">
    <source>
        <dbReference type="SAM" id="Phobius"/>
    </source>
</evidence>
<dbReference type="FunCoup" id="A0A6P6EF61">
    <property type="interactions" value="2169"/>
</dbReference>
<evidence type="ECO:0000256" key="4">
    <source>
        <dbReference type="ARBA" id="ARBA00022729"/>
    </source>
</evidence>
<organism evidence="21 22">
    <name type="scientific">Octodon degus</name>
    <name type="common">Degu</name>
    <name type="synonym">Sciurus degus</name>
    <dbReference type="NCBI Taxonomy" id="10160"/>
    <lineage>
        <taxon>Eukaryota</taxon>
        <taxon>Metazoa</taxon>
        <taxon>Chordata</taxon>
        <taxon>Craniata</taxon>
        <taxon>Vertebrata</taxon>
        <taxon>Euteleostomi</taxon>
        <taxon>Mammalia</taxon>
        <taxon>Eutheria</taxon>
        <taxon>Euarchontoglires</taxon>
        <taxon>Glires</taxon>
        <taxon>Rodentia</taxon>
        <taxon>Hystricomorpha</taxon>
        <taxon>Octodontidae</taxon>
        <taxon>Octodon</taxon>
    </lineage>
</organism>
<dbReference type="GO" id="GO:0005886">
    <property type="term" value="C:plasma membrane"/>
    <property type="evidence" value="ECO:0007669"/>
    <property type="project" value="UniProtKB-SubCell"/>
</dbReference>
<dbReference type="PANTHER" id="PTHR11506:SF27">
    <property type="entry name" value="LYSOSOME-ASSOCIATED MEMBRANE GLYCOPROTEIN 1"/>
    <property type="match status" value="1"/>
</dbReference>
<evidence type="ECO:0000256" key="10">
    <source>
        <dbReference type="ARBA" id="ARBA00023228"/>
    </source>
</evidence>
<evidence type="ECO:0000256" key="11">
    <source>
        <dbReference type="ARBA" id="ARBA00037817"/>
    </source>
</evidence>
<feature type="compositionally biased region" description="Pro residues" evidence="17">
    <location>
        <begin position="157"/>
        <end position="180"/>
    </location>
</feature>
<evidence type="ECO:0000256" key="17">
    <source>
        <dbReference type="SAM" id="MobiDB-lite"/>
    </source>
</evidence>
<evidence type="ECO:0000256" key="2">
    <source>
        <dbReference type="ARBA" id="ARBA00022475"/>
    </source>
</evidence>
<dbReference type="InterPro" id="IPR018134">
    <property type="entry name" value="LAMP_CS"/>
</dbReference>
<dbReference type="PROSITE" id="PS00311">
    <property type="entry name" value="LAMP_2"/>
    <property type="match status" value="1"/>
</dbReference>
<name>A0A6P6EF61_OCTDE</name>
<evidence type="ECO:0000256" key="16">
    <source>
        <dbReference type="PROSITE-ProRule" id="PRU00740"/>
    </source>
</evidence>
<feature type="region of interest" description="Disordered" evidence="17">
    <location>
        <begin position="143"/>
        <end position="185"/>
    </location>
</feature>
<dbReference type="PRINTS" id="PR00336">
    <property type="entry name" value="LYSASSOCTDMP"/>
</dbReference>
<evidence type="ECO:0000259" key="20">
    <source>
        <dbReference type="Pfam" id="PF21222"/>
    </source>
</evidence>
<comment type="similarity">
    <text evidence="16">Belongs to the LAMP family.</text>
</comment>
<keyword evidence="10 16" id="KW-0458">Lysosome</keyword>
<dbReference type="InParanoid" id="A0A6P6EF61"/>
<evidence type="ECO:0000256" key="9">
    <source>
        <dbReference type="ARBA" id="ARBA00023180"/>
    </source>
</evidence>
<reference evidence="22" key="1">
    <citation type="submission" date="2025-08" db="UniProtKB">
        <authorList>
            <consortium name="RefSeq"/>
        </authorList>
    </citation>
    <scope>IDENTIFICATION</scope>
</reference>
<keyword evidence="5" id="KW-0967">Endosome</keyword>
<dbReference type="GO" id="GO:0031902">
    <property type="term" value="C:late endosome membrane"/>
    <property type="evidence" value="ECO:0007669"/>
    <property type="project" value="TreeGrafter"/>
</dbReference>
<gene>
    <name evidence="22" type="primary">Lamp1</name>
</gene>
<sequence length="382" mass="41703">MANFSAVFWTSYATEHGFTNVTFDLPHSARVLNSSFCQKGNASESRLIIAFGDGNSLTLQFTRNTTRYRVQLLSFVYNLTDTHIFPNSSSREVKTENSTTDILADLDKKYRCVSTTQVHMKNVTIRLSDTTIQAYLSNSTFSKEETRCKQDMTSPTSAPPAPSTPPAPPSPSPSPVPPSPSMHRYNVSGSNGTCLLASMGLQLNITYPRKDNTTMARVVNVNPRTVSPKGSCGAQLVSLELSEKTPELSMVLVLRFGLNASANRFFLQEVDLNMTVSDAREASFHAANSSLRALQATLGNSYKCSAEEQLRVTPTFFLNLFGVQVQAFKVEGDKFGSEECLLDGNNMLIPIAVGGALAGLVLIVLIAYLIGRKRSHAGYQTI</sequence>
<evidence type="ECO:0000313" key="21">
    <source>
        <dbReference type="Proteomes" id="UP000515203"/>
    </source>
</evidence>
<dbReference type="OrthoDB" id="10037042at2759"/>
<evidence type="ECO:0000259" key="19">
    <source>
        <dbReference type="Pfam" id="PF01299"/>
    </source>
</evidence>
<dbReference type="PANTHER" id="PTHR11506">
    <property type="entry name" value="LYSOSOME-ASSOCIATED MEMBRANE GLYCOPROTEIN"/>
    <property type="match status" value="1"/>
</dbReference>
<dbReference type="FunFam" id="2.40.160.110:FF:000001">
    <property type="entry name" value="lysosome-associated membrane glycoprotein 2 isoform X2"/>
    <property type="match status" value="1"/>
</dbReference>
<accession>A0A6P6EF61</accession>
<dbReference type="Pfam" id="PF01299">
    <property type="entry name" value="Lamp2-like_luminal"/>
    <property type="match status" value="1"/>
</dbReference>
<evidence type="ECO:0000256" key="3">
    <source>
        <dbReference type="ARBA" id="ARBA00022692"/>
    </source>
</evidence>
<proteinExistence type="inferred from homology"/>
<feature type="disulfide bond" evidence="16">
    <location>
        <begin position="112"/>
        <end position="148"/>
    </location>
</feature>
<keyword evidence="21" id="KW-1185">Reference proteome</keyword>
<evidence type="ECO:0000256" key="14">
    <source>
        <dbReference type="ARBA" id="ARBA00074383"/>
    </source>
</evidence>
<dbReference type="RefSeq" id="XP_023570944.1">
    <property type="nucleotide sequence ID" value="XM_023715176.1"/>
</dbReference>
<keyword evidence="8 16" id="KW-1015">Disulfide bond</keyword>
<comment type="caution">
    <text evidence="16">Lacks conserved residue(s) required for the propagation of feature annotation.</text>
</comment>
<evidence type="ECO:0000256" key="12">
    <source>
        <dbReference type="ARBA" id="ARBA00060404"/>
    </source>
</evidence>
<dbReference type="InterPro" id="IPR048524">
    <property type="entry name" value="Lamp2-like_TM"/>
</dbReference>
<evidence type="ECO:0000256" key="7">
    <source>
        <dbReference type="ARBA" id="ARBA00023136"/>
    </source>
</evidence>
<evidence type="ECO:0000256" key="5">
    <source>
        <dbReference type="ARBA" id="ARBA00022753"/>
    </source>
</evidence>
<evidence type="ECO:0000256" key="15">
    <source>
        <dbReference type="ARBA" id="ARBA00082884"/>
    </source>
</evidence>
<dbReference type="Proteomes" id="UP000515203">
    <property type="component" value="Unplaced"/>
</dbReference>
<protein>
    <recommendedName>
        <fullName evidence="14">Lysosome-associated membrane glycoprotein 1</fullName>
    </recommendedName>
    <alternativeName>
        <fullName evidence="15">CD107 antigen-like family member A</fullName>
    </alternativeName>
</protein>
<feature type="transmembrane region" description="Helical" evidence="18">
    <location>
        <begin position="347"/>
        <end position="370"/>
    </location>
</feature>
<keyword evidence="9" id="KW-0325">Glycoprotein</keyword>
<dbReference type="AlphaFoldDB" id="A0A6P6EF61"/>
<dbReference type="Gene3D" id="2.40.160.110">
    <property type="match status" value="2"/>
</dbReference>
<keyword evidence="3 16" id="KW-0812">Transmembrane</keyword>
<dbReference type="GO" id="GO:0072594">
    <property type="term" value="P:establishment of protein localization to organelle"/>
    <property type="evidence" value="ECO:0007669"/>
    <property type="project" value="TreeGrafter"/>
</dbReference>
<keyword evidence="2" id="KW-1003">Cell membrane</keyword>
<comment type="subcellular location">
    <subcellularLocation>
        <location evidence="1">Cell membrane</location>
        <topology evidence="1">Single-pass type I membrane protein</topology>
    </subcellularLocation>
    <subcellularLocation>
        <location evidence="12">Cytolytic granule membrane</location>
        <topology evidence="12">Single-pass type I membrane protein</topology>
    </subcellularLocation>
    <subcellularLocation>
        <location evidence="11">Late endosome membrane</location>
        <topology evidence="11">Single-pass type I membrane protein</topology>
    </subcellularLocation>
    <subcellularLocation>
        <location evidence="16">Lysosome membrane</location>
        <topology evidence="16">Single-pass type I membrane protein</topology>
    </subcellularLocation>
</comment>
<dbReference type="Pfam" id="PF21222">
    <property type="entry name" value="Lamp2_2nd"/>
    <property type="match status" value="1"/>
</dbReference>
<feature type="disulfide bond" evidence="16">
    <location>
        <begin position="194"/>
        <end position="232"/>
    </location>
</feature>
<feature type="domain" description="Lysosome-associated membrane glycoprotein 2-like luminal" evidence="19">
    <location>
        <begin position="180"/>
        <end position="331"/>
    </location>
</feature>
<dbReference type="CTD" id="3916"/>
<keyword evidence="7 16" id="KW-0472">Membrane</keyword>
<keyword evidence="4" id="KW-0732">Signal</keyword>
<evidence type="ECO:0000256" key="6">
    <source>
        <dbReference type="ARBA" id="ARBA00022989"/>
    </source>
</evidence>
<dbReference type="InterPro" id="IPR048528">
    <property type="entry name" value="Lamp2-like_luminal"/>
</dbReference>
<feature type="domain" description="Lysosome-associated membrane glycoprotein 2-like transmembrane" evidence="20">
    <location>
        <begin position="349"/>
        <end position="380"/>
    </location>
</feature>